<keyword evidence="3" id="KW-1185">Reference proteome</keyword>
<protein>
    <submittedName>
        <fullName evidence="2">Methyltransferase domain-containing protein</fullName>
    </submittedName>
</protein>
<sequence length="269" mass="28199">MADAHVSDHWQRGSPYERYVGRWSRQVAPRFLAWLGLPPGLRWLDVGCGTGALSAAILEGCAPAAVSGVEPSEGFLAAAGESLAGRVALQRGSATALPLPDRSVDAVVSGLVLNFVDDQAAALSEMGRVTVAGGTVAAYVWDYAGRMQLMRHFWDAAVALDPNAAGLDEGVRFPLCRPAALEKLFLGAGLRGVAVAGIDIPTPFASFDDYWQPFLGGQGPAPAYAMSLTEAARARLCDRIREQLPVATDGSIALVARAWAVRGTVAPAS</sequence>
<evidence type="ECO:0000313" key="3">
    <source>
        <dbReference type="Proteomes" id="UP000521868"/>
    </source>
</evidence>
<keyword evidence="2" id="KW-0489">Methyltransferase</keyword>
<feature type="domain" description="Methyltransferase type 11" evidence="1">
    <location>
        <begin position="44"/>
        <end position="137"/>
    </location>
</feature>
<dbReference type="Pfam" id="PF08241">
    <property type="entry name" value="Methyltransf_11"/>
    <property type="match status" value="1"/>
</dbReference>
<dbReference type="GO" id="GO:0032259">
    <property type="term" value="P:methylation"/>
    <property type="evidence" value="ECO:0007669"/>
    <property type="project" value="UniProtKB-KW"/>
</dbReference>
<evidence type="ECO:0000313" key="2">
    <source>
        <dbReference type="EMBL" id="NKE68249.1"/>
    </source>
</evidence>
<dbReference type="InterPro" id="IPR029063">
    <property type="entry name" value="SAM-dependent_MTases_sf"/>
</dbReference>
<dbReference type="AlphaFoldDB" id="A0A7X6DJD4"/>
<keyword evidence="2" id="KW-0808">Transferase</keyword>
<dbReference type="InterPro" id="IPR013216">
    <property type="entry name" value="Methyltransf_11"/>
</dbReference>
<dbReference type="PANTHER" id="PTHR42912">
    <property type="entry name" value="METHYLTRANSFERASE"/>
    <property type="match status" value="1"/>
</dbReference>
<name>A0A7X6DJD4_9BURK</name>
<dbReference type="PANTHER" id="PTHR42912:SF95">
    <property type="entry name" value="METHYLTRANSFERASE TYPE 11 DOMAIN-CONTAINING PROTEIN"/>
    <property type="match status" value="1"/>
</dbReference>
<evidence type="ECO:0000259" key="1">
    <source>
        <dbReference type="Pfam" id="PF08241"/>
    </source>
</evidence>
<gene>
    <name evidence="2" type="ORF">RAMLITH_20740</name>
</gene>
<proteinExistence type="predicted"/>
<dbReference type="GO" id="GO:0008757">
    <property type="term" value="F:S-adenosylmethionine-dependent methyltransferase activity"/>
    <property type="evidence" value="ECO:0007669"/>
    <property type="project" value="InterPro"/>
</dbReference>
<dbReference type="Proteomes" id="UP000521868">
    <property type="component" value="Unassembled WGS sequence"/>
</dbReference>
<dbReference type="Gene3D" id="3.40.50.150">
    <property type="entry name" value="Vaccinia Virus protein VP39"/>
    <property type="match status" value="1"/>
</dbReference>
<dbReference type="SUPFAM" id="SSF53335">
    <property type="entry name" value="S-adenosyl-L-methionine-dependent methyltransferases"/>
    <property type="match status" value="1"/>
</dbReference>
<accession>A0A7X6DJD4</accession>
<dbReference type="CDD" id="cd02440">
    <property type="entry name" value="AdoMet_MTases"/>
    <property type="match status" value="1"/>
</dbReference>
<dbReference type="EMBL" id="VTOX01000009">
    <property type="protein sequence ID" value="NKE68249.1"/>
    <property type="molecule type" value="Genomic_DNA"/>
</dbReference>
<dbReference type="RefSeq" id="WP_168109372.1">
    <property type="nucleotide sequence ID" value="NZ_VTOX01000009.1"/>
</dbReference>
<organism evidence="2 3">
    <name type="scientific">Ramlibacter lithotrophicus</name>
    <dbReference type="NCBI Taxonomy" id="2606681"/>
    <lineage>
        <taxon>Bacteria</taxon>
        <taxon>Pseudomonadati</taxon>
        <taxon>Pseudomonadota</taxon>
        <taxon>Betaproteobacteria</taxon>
        <taxon>Burkholderiales</taxon>
        <taxon>Comamonadaceae</taxon>
        <taxon>Ramlibacter</taxon>
    </lineage>
</organism>
<comment type="caution">
    <text evidence="2">The sequence shown here is derived from an EMBL/GenBank/DDBJ whole genome shotgun (WGS) entry which is preliminary data.</text>
</comment>
<reference evidence="2 3" key="1">
    <citation type="journal article" date="2020" name="Nature">
        <title>Bacterial chemolithoautotrophy via manganese oxidation.</title>
        <authorList>
            <person name="Yu H."/>
            <person name="Leadbetter J.R."/>
        </authorList>
    </citation>
    <scope>NUCLEOTIDE SEQUENCE [LARGE SCALE GENOMIC DNA]</scope>
    <source>
        <strain evidence="2 3">RBP-1</strain>
    </source>
</reference>
<dbReference type="InterPro" id="IPR050508">
    <property type="entry name" value="Methyltransf_Superfamily"/>
</dbReference>